<dbReference type="EMBL" id="KV425941">
    <property type="protein sequence ID" value="KZV96535.1"/>
    <property type="molecule type" value="Genomic_DNA"/>
</dbReference>
<dbReference type="AlphaFoldDB" id="A0A165KLK9"/>
<proteinExistence type="predicted"/>
<gene>
    <name evidence="2" type="ORF">EXIGLDRAFT_732971</name>
</gene>
<evidence type="ECO:0000256" key="1">
    <source>
        <dbReference type="SAM" id="MobiDB-lite"/>
    </source>
</evidence>
<feature type="compositionally biased region" description="Low complexity" evidence="1">
    <location>
        <begin position="482"/>
        <end position="508"/>
    </location>
</feature>
<protein>
    <submittedName>
        <fullName evidence="2">Uncharacterized protein</fullName>
    </submittedName>
</protein>
<evidence type="ECO:0000313" key="2">
    <source>
        <dbReference type="EMBL" id="KZV96535.1"/>
    </source>
</evidence>
<feature type="region of interest" description="Disordered" evidence="1">
    <location>
        <begin position="482"/>
        <end position="517"/>
    </location>
</feature>
<evidence type="ECO:0000313" key="3">
    <source>
        <dbReference type="Proteomes" id="UP000077266"/>
    </source>
</evidence>
<name>A0A165KLK9_EXIGL</name>
<keyword evidence="3" id="KW-1185">Reference proteome</keyword>
<dbReference type="InParanoid" id="A0A165KLK9"/>
<reference evidence="2 3" key="1">
    <citation type="journal article" date="2016" name="Mol. Biol. Evol.">
        <title>Comparative Genomics of Early-Diverging Mushroom-Forming Fungi Provides Insights into the Origins of Lignocellulose Decay Capabilities.</title>
        <authorList>
            <person name="Nagy L.G."/>
            <person name="Riley R."/>
            <person name="Tritt A."/>
            <person name="Adam C."/>
            <person name="Daum C."/>
            <person name="Floudas D."/>
            <person name="Sun H."/>
            <person name="Yadav J.S."/>
            <person name="Pangilinan J."/>
            <person name="Larsson K.H."/>
            <person name="Matsuura K."/>
            <person name="Barry K."/>
            <person name="Labutti K."/>
            <person name="Kuo R."/>
            <person name="Ohm R.A."/>
            <person name="Bhattacharya S.S."/>
            <person name="Shirouzu T."/>
            <person name="Yoshinaga Y."/>
            <person name="Martin F.M."/>
            <person name="Grigoriev I.V."/>
            <person name="Hibbett D.S."/>
        </authorList>
    </citation>
    <scope>NUCLEOTIDE SEQUENCE [LARGE SCALE GENOMIC DNA]</scope>
    <source>
        <strain evidence="2 3">HHB12029</strain>
    </source>
</reference>
<dbReference type="Proteomes" id="UP000077266">
    <property type="component" value="Unassembled WGS sequence"/>
</dbReference>
<accession>A0A165KLK9</accession>
<sequence length="517" mass="58016">MPEDLVFYASALRKRGYPLDQVLQLVKAVQPRVQKSPPHSRLWASILADDLYDPALVDHVSRELNIVAGWSAWNRATNNALWRAGALKAAAVANYAWTVHQIVIDSHFAINVVLSLVTTKFGFDRMCHWDYIEAALLLFWNQATNPAARTVSPKWFISYWVLVPVIASHLTVPNRWETMDRLLPVFEARGAIETLHPNPEVSSLILSIYGCRSHMDALRLVLESTASYPAEDAKKLFGRIVRIRHDDAPVMSSDNFVFFLRGFEQRFGIKDPALFTMYFKGVHECVTILRMPWERGHLHNHYKAPKDHLIEVAGWIERVAALHASEYADTVNVQMQTALLNAYGAVDSPAWEHPWAWLVANTRPIEAQSAAAALSASKTLDSARAVWAQFLESGGKPDIELYGRWIICLCRLQQYEEALDVVLKHIGDEPEHRSAILPVFIFAREADVPRLSKLLPRVWADPRTHTSVTFLREKYKKASEQALEAASAAAESAESSAPTSTETTTVPTTPSPPDNTG</sequence>
<organism evidence="2 3">
    <name type="scientific">Exidia glandulosa HHB12029</name>
    <dbReference type="NCBI Taxonomy" id="1314781"/>
    <lineage>
        <taxon>Eukaryota</taxon>
        <taxon>Fungi</taxon>
        <taxon>Dikarya</taxon>
        <taxon>Basidiomycota</taxon>
        <taxon>Agaricomycotina</taxon>
        <taxon>Agaricomycetes</taxon>
        <taxon>Auriculariales</taxon>
        <taxon>Exidiaceae</taxon>
        <taxon>Exidia</taxon>
    </lineage>
</organism>